<dbReference type="SUPFAM" id="SSF50729">
    <property type="entry name" value="PH domain-like"/>
    <property type="match status" value="1"/>
</dbReference>
<sequence>MAEANSQFGRIKIAARGPQSEGIFKITAGGVVWRKAGGGRHIDIPVNDISSLRWTRVGKFCQLCVQRLREPSMTFVGFREQDYEGIAKMSQELLSKSVKQLQMTADGRNWGDARVNGSLLDFMATDSKLSFTVNLSDVVMAQLASNKNDVQLEFQTDDTSGKGIDSLCEMSVYVPPTHEEFATDEETPAPKNFLDTVLRKSNAGAVTSADAIITFHEIAVLAPRGRFDFEMHASFLKLLGQSQEFRVAYSSISRIFVLPKSAQHHVLVAISLDPPIRKGQTFYQHILCQFHSDEEETATLDISDELFQAKNERCGGKLQREFEGTKSDVFSRVLRGIAAAKITRTGNFRAVDGQSLALKCTYKAEQGHLYPLERAFFFVNKPPLLITHDEIESVEFQRQGRESMAAAKTFDLMMTLRNEQQYQFRNIEKNEWANLFEWAQAKNLRIENLAEAQQGPGGTANVALEIDDVSDEDEDFKMGSGDDDDGEPSEEDSDDAEDDVASADLSGDDGGDGDAPKSKAPEAKAKPKHSEEKPKPPPAQKKQKAEPKASRKAPEAADGKAPKKRQKKDKNAPKGPMSAFMHFSNEVRDSVKRENPEAAFGDIGKIIGAKWKEMNDPDKVPYIEMAAKDKQRYEQEMKEYKAKLAE</sequence>
<feature type="region of interest" description="Disordered" evidence="13">
    <location>
        <begin position="473"/>
        <end position="582"/>
    </location>
</feature>
<dbReference type="Pfam" id="PF00505">
    <property type="entry name" value="HMG_box"/>
    <property type="match status" value="1"/>
</dbReference>
<dbReference type="PANTHER" id="PTHR45849">
    <property type="entry name" value="FACT COMPLEX SUBUNIT SSRP1"/>
    <property type="match status" value="1"/>
</dbReference>
<feature type="DNA-binding region" description="HMG box" evidence="11">
    <location>
        <begin position="573"/>
        <end position="641"/>
    </location>
</feature>
<keyword evidence="9 12" id="KW-0234">DNA repair</keyword>
<dbReference type="Pfam" id="PF08512">
    <property type="entry name" value="Rttp106-like_middle"/>
    <property type="match status" value="1"/>
</dbReference>
<dbReference type="InterPro" id="IPR024954">
    <property type="entry name" value="SSRP1_DD"/>
</dbReference>
<gene>
    <name evidence="15" type="primary">SSRP1</name>
    <name evidence="15" type="ORF">TSPGSL018_16954</name>
</gene>
<keyword evidence="6 12" id="KW-0805">Transcription regulation</keyword>
<feature type="compositionally biased region" description="Basic and acidic residues" evidence="13">
    <location>
        <begin position="514"/>
        <end position="535"/>
    </location>
</feature>
<dbReference type="SMART" id="SM00398">
    <property type="entry name" value="HMG"/>
    <property type="match status" value="1"/>
</dbReference>
<name>A0A061R2T7_9CHLO</name>
<dbReference type="InterPro" id="IPR009071">
    <property type="entry name" value="HMG_box_dom"/>
</dbReference>
<dbReference type="GO" id="GO:0006260">
    <property type="term" value="P:DNA replication"/>
    <property type="evidence" value="ECO:0007669"/>
    <property type="project" value="UniProtKB-KW"/>
</dbReference>
<evidence type="ECO:0000256" key="2">
    <source>
        <dbReference type="ARBA" id="ARBA00011111"/>
    </source>
</evidence>
<dbReference type="Gene3D" id="2.30.29.220">
    <property type="entry name" value="Structure-specific recognition protein (SSRP1)"/>
    <property type="match status" value="1"/>
</dbReference>
<dbReference type="Pfam" id="PF17292">
    <property type="entry name" value="POB3_N"/>
    <property type="match status" value="1"/>
</dbReference>
<evidence type="ECO:0000256" key="13">
    <source>
        <dbReference type="SAM" id="MobiDB-lite"/>
    </source>
</evidence>
<evidence type="ECO:0000256" key="1">
    <source>
        <dbReference type="ARBA" id="ARBA00010060"/>
    </source>
</evidence>
<evidence type="ECO:0000256" key="8">
    <source>
        <dbReference type="ARBA" id="ARBA00023163"/>
    </source>
</evidence>
<evidence type="ECO:0000256" key="4">
    <source>
        <dbReference type="ARBA" id="ARBA00022705"/>
    </source>
</evidence>
<dbReference type="FunFam" id="2.30.29.150:FF:000001">
    <property type="entry name" value="Fact complex subunit ssrp1"/>
    <property type="match status" value="1"/>
</dbReference>
<comment type="subcellular location">
    <subcellularLocation>
        <location evidence="12">Nucleus</location>
    </subcellularLocation>
    <subcellularLocation>
        <location evidence="12">Chromosome</location>
    </subcellularLocation>
</comment>
<reference evidence="15" key="1">
    <citation type="submission" date="2014-05" db="EMBL/GenBank/DDBJ databases">
        <title>The transcriptome of the halophilic microalga Tetraselmis sp. GSL018 isolated from the Great Salt Lake, Utah.</title>
        <authorList>
            <person name="Jinkerson R.E."/>
            <person name="D'Adamo S."/>
            <person name="Posewitz M.C."/>
        </authorList>
    </citation>
    <scope>NUCLEOTIDE SEQUENCE</scope>
    <source>
        <strain evidence="15">GSL018</strain>
    </source>
</reference>
<dbReference type="PANTHER" id="PTHR45849:SF1">
    <property type="entry name" value="FACT COMPLEX SUBUNIT SSRP1"/>
    <property type="match status" value="1"/>
</dbReference>
<dbReference type="InterPro" id="IPR011993">
    <property type="entry name" value="PH-like_dom_sf"/>
</dbReference>
<evidence type="ECO:0000256" key="6">
    <source>
        <dbReference type="ARBA" id="ARBA00023015"/>
    </source>
</evidence>
<dbReference type="EMBL" id="GBEZ01021727">
    <property type="protein sequence ID" value="JAC65049.1"/>
    <property type="molecule type" value="Transcribed_RNA"/>
</dbReference>
<dbReference type="InterPro" id="IPR035417">
    <property type="entry name" value="SSRP1/POB3_N"/>
</dbReference>
<dbReference type="PROSITE" id="PS50118">
    <property type="entry name" value="HMG_BOX_2"/>
    <property type="match status" value="1"/>
</dbReference>
<dbReference type="Gene3D" id="1.10.30.10">
    <property type="entry name" value="High mobility group box domain"/>
    <property type="match status" value="1"/>
</dbReference>
<dbReference type="GO" id="GO:0006281">
    <property type="term" value="P:DNA repair"/>
    <property type="evidence" value="ECO:0007669"/>
    <property type="project" value="UniProtKB-KW"/>
</dbReference>
<dbReference type="InterPro" id="IPR038167">
    <property type="entry name" value="SSRP1_sf"/>
</dbReference>
<dbReference type="GO" id="GO:0042393">
    <property type="term" value="F:histone binding"/>
    <property type="evidence" value="ECO:0007669"/>
    <property type="project" value="TreeGrafter"/>
</dbReference>
<dbReference type="GO" id="GO:0003677">
    <property type="term" value="F:DNA binding"/>
    <property type="evidence" value="ECO:0007669"/>
    <property type="project" value="UniProtKB-UniRule"/>
</dbReference>
<dbReference type="Gene3D" id="2.30.29.30">
    <property type="entry name" value="Pleckstrin-homology domain (PH domain)/Phosphotyrosine-binding domain (PTB)"/>
    <property type="match status" value="2"/>
</dbReference>
<evidence type="ECO:0000259" key="14">
    <source>
        <dbReference type="PROSITE" id="PS50118"/>
    </source>
</evidence>
<evidence type="ECO:0000256" key="3">
    <source>
        <dbReference type="ARBA" id="ARBA00022454"/>
    </source>
</evidence>
<dbReference type="CDD" id="cd13230">
    <property type="entry name" value="PH1_SSRP1-like"/>
    <property type="match status" value="1"/>
</dbReference>
<keyword evidence="8 12" id="KW-0804">Transcription</keyword>
<dbReference type="Pfam" id="PF21103">
    <property type="entry name" value="PH1_SSRP1-like"/>
    <property type="match status" value="1"/>
</dbReference>
<dbReference type="Pfam" id="PF03531">
    <property type="entry name" value="SSrecog"/>
    <property type="match status" value="1"/>
</dbReference>
<evidence type="ECO:0000256" key="11">
    <source>
        <dbReference type="PROSITE-ProRule" id="PRU00267"/>
    </source>
</evidence>
<dbReference type="CDD" id="cd01390">
    <property type="entry name" value="HMG-box_NHP6-like"/>
    <property type="match status" value="1"/>
</dbReference>
<dbReference type="InterPro" id="IPR000969">
    <property type="entry name" value="SSRP1/POB3"/>
</dbReference>
<evidence type="ECO:0000256" key="12">
    <source>
        <dbReference type="RuleBase" id="RU364013"/>
    </source>
</evidence>
<accession>A0A061R2T7</accession>
<comment type="subunit">
    <text evidence="2">Component of the FACT complex, a stable heterodimer of SPT16 and SSRP1.</text>
</comment>
<keyword evidence="5 12" id="KW-0227">DNA damage</keyword>
<dbReference type="InterPro" id="IPR036910">
    <property type="entry name" value="HMG_box_dom_sf"/>
</dbReference>
<dbReference type="InterPro" id="IPR048993">
    <property type="entry name" value="SSRP1-like_PH1"/>
</dbReference>
<evidence type="ECO:0000256" key="10">
    <source>
        <dbReference type="ARBA" id="ARBA00023242"/>
    </source>
</evidence>
<dbReference type="GO" id="GO:0031491">
    <property type="term" value="F:nucleosome binding"/>
    <property type="evidence" value="ECO:0007669"/>
    <property type="project" value="TreeGrafter"/>
</dbReference>
<dbReference type="GO" id="GO:0035101">
    <property type="term" value="C:FACT complex"/>
    <property type="evidence" value="ECO:0007669"/>
    <property type="project" value="TreeGrafter"/>
</dbReference>
<comment type="function">
    <text evidence="12">Component of the FACT complex, a general chromatin factor that acts to reorganize nucleosomes. The FACT complex is involved in multiple processes that require DNA as a template such as mRNA elongation, DNA replication and DNA repair. During transcription elongation the FACT complex acts as a histone chaperone that both destabilizes and restores nucleosomal structure. It facilitates the passage of RNA polymerase II and transcription by promoting the dissociation of one histone H2A-H2B dimer from the nucleosome, then subsequently promotes the reestablishment of the nucleosome following the passage of RNA polymerase II.</text>
</comment>
<dbReference type="InterPro" id="IPR050454">
    <property type="entry name" value="RTT106/SSRP1_HistChap/FACT"/>
</dbReference>
<protein>
    <recommendedName>
        <fullName evidence="12">FACT complex subunit SSRP1</fullName>
    </recommendedName>
</protein>
<evidence type="ECO:0000256" key="7">
    <source>
        <dbReference type="ARBA" id="ARBA00023125"/>
    </source>
</evidence>
<dbReference type="Gene3D" id="2.30.29.150">
    <property type="match status" value="1"/>
</dbReference>
<dbReference type="SUPFAM" id="SSF47095">
    <property type="entry name" value="HMG-box"/>
    <property type="match status" value="1"/>
</dbReference>
<proteinExistence type="inferred from homology"/>
<dbReference type="InterPro" id="IPR013719">
    <property type="entry name" value="RTT106/SPT16-like_middle_dom"/>
</dbReference>
<feature type="compositionally biased region" description="Basic and acidic residues" evidence="13">
    <location>
        <begin position="543"/>
        <end position="561"/>
    </location>
</feature>
<dbReference type="CDD" id="cd13231">
    <property type="entry name" value="PH2_SSRP1-like"/>
    <property type="match status" value="1"/>
</dbReference>
<evidence type="ECO:0000256" key="9">
    <source>
        <dbReference type="ARBA" id="ARBA00023204"/>
    </source>
</evidence>
<evidence type="ECO:0000313" key="15">
    <source>
        <dbReference type="EMBL" id="JAC65049.1"/>
    </source>
</evidence>
<keyword evidence="10 11" id="KW-0539">Nucleus</keyword>
<dbReference type="SMART" id="SM01287">
    <property type="entry name" value="Rtt106"/>
    <property type="match status" value="1"/>
</dbReference>
<dbReference type="AlphaFoldDB" id="A0A061R2T7"/>
<feature type="domain" description="HMG box" evidence="14">
    <location>
        <begin position="573"/>
        <end position="641"/>
    </location>
</feature>
<comment type="similarity">
    <text evidence="1 12">Belongs to the SSRP1 family.</text>
</comment>
<keyword evidence="3 12" id="KW-0158">Chromosome</keyword>
<dbReference type="FunFam" id="1.10.30.10:FF:000016">
    <property type="entry name" value="FACT complex subunit SSRP1"/>
    <property type="match status" value="1"/>
</dbReference>
<dbReference type="PRINTS" id="PR00887">
    <property type="entry name" value="SSRCOGNITION"/>
</dbReference>
<keyword evidence="4 12" id="KW-0235">DNA replication</keyword>
<feature type="compositionally biased region" description="Acidic residues" evidence="13">
    <location>
        <begin position="473"/>
        <end position="512"/>
    </location>
</feature>
<organism evidence="15">
    <name type="scientific">Tetraselmis sp. GSL018</name>
    <dbReference type="NCBI Taxonomy" id="582737"/>
    <lineage>
        <taxon>Eukaryota</taxon>
        <taxon>Viridiplantae</taxon>
        <taxon>Chlorophyta</taxon>
        <taxon>core chlorophytes</taxon>
        <taxon>Chlorodendrophyceae</taxon>
        <taxon>Chlorodendrales</taxon>
        <taxon>Chlorodendraceae</taxon>
        <taxon>Tetraselmis</taxon>
    </lineage>
</organism>
<evidence type="ECO:0000256" key="5">
    <source>
        <dbReference type="ARBA" id="ARBA00022763"/>
    </source>
</evidence>
<keyword evidence="7 11" id="KW-0238">DNA-binding</keyword>